<dbReference type="Pfam" id="PF04542">
    <property type="entry name" value="Sigma70_r2"/>
    <property type="match status" value="1"/>
</dbReference>
<feature type="domain" description="RNA polymerase sigma factor 70 region 4 type 2" evidence="7">
    <location>
        <begin position="123"/>
        <end position="171"/>
    </location>
</feature>
<dbReference type="Gene3D" id="1.10.1740.10">
    <property type="match status" value="1"/>
</dbReference>
<dbReference type="Pfam" id="PF08281">
    <property type="entry name" value="Sigma70_r4_2"/>
    <property type="match status" value="1"/>
</dbReference>
<proteinExistence type="inferred from homology"/>
<dbReference type="InterPro" id="IPR007627">
    <property type="entry name" value="RNA_pol_sigma70_r2"/>
</dbReference>
<reference evidence="8 9" key="1">
    <citation type="submission" date="2020-08" db="EMBL/GenBank/DDBJ databases">
        <title>Acidobacteriota in marine sediments use diverse sulfur dissimilation pathways.</title>
        <authorList>
            <person name="Wasmund K."/>
        </authorList>
    </citation>
    <scope>NUCLEOTIDE SEQUENCE [LARGE SCALE GENOMIC DNA]</scope>
    <source>
        <strain evidence="8">MAG AM4</strain>
    </source>
</reference>
<dbReference type="Proteomes" id="UP000648239">
    <property type="component" value="Unassembled WGS sequence"/>
</dbReference>
<evidence type="ECO:0000259" key="7">
    <source>
        <dbReference type="Pfam" id="PF08281"/>
    </source>
</evidence>
<evidence type="ECO:0000256" key="5">
    <source>
        <dbReference type="ARBA" id="ARBA00023163"/>
    </source>
</evidence>
<dbReference type="GO" id="GO:0006352">
    <property type="term" value="P:DNA-templated transcription initiation"/>
    <property type="evidence" value="ECO:0007669"/>
    <property type="project" value="InterPro"/>
</dbReference>
<dbReference type="GO" id="GO:0003677">
    <property type="term" value="F:DNA binding"/>
    <property type="evidence" value="ECO:0007669"/>
    <property type="project" value="UniProtKB-KW"/>
</dbReference>
<keyword evidence="4" id="KW-0238">DNA-binding</keyword>
<evidence type="ECO:0000256" key="2">
    <source>
        <dbReference type="ARBA" id="ARBA00023015"/>
    </source>
</evidence>
<dbReference type="InterPro" id="IPR013249">
    <property type="entry name" value="RNA_pol_sigma70_r4_t2"/>
</dbReference>
<evidence type="ECO:0000256" key="1">
    <source>
        <dbReference type="ARBA" id="ARBA00010641"/>
    </source>
</evidence>
<name>A0A8J7C211_9BACT</name>
<dbReference type="CDD" id="cd06171">
    <property type="entry name" value="Sigma70_r4"/>
    <property type="match status" value="1"/>
</dbReference>
<keyword evidence="2" id="KW-0805">Transcription regulation</keyword>
<evidence type="ECO:0000256" key="4">
    <source>
        <dbReference type="ARBA" id="ARBA00023125"/>
    </source>
</evidence>
<dbReference type="AlphaFoldDB" id="A0A8J7C211"/>
<dbReference type="EMBL" id="JACXWD010000001">
    <property type="protein sequence ID" value="MBD3866631.1"/>
    <property type="molecule type" value="Genomic_DNA"/>
</dbReference>
<dbReference type="InterPro" id="IPR013324">
    <property type="entry name" value="RNA_pol_sigma_r3/r4-like"/>
</dbReference>
<evidence type="ECO:0000313" key="8">
    <source>
        <dbReference type="EMBL" id="MBD3866631.1"/>
    </source>
</evidence>
<evidence type="ECO:0000259" key="6">
    <source>
        <dbReference type="Pfam" id="PF04542"/>
    </source>
</evidence>
<keyword evidence="5" id="KW-0804">Transcription</keyword>
<dbReference type="InterPro" id="IPR013325">
    <property type="entry name" value="RNA_pol_sigma_r2"/>
</dbReference>
<dbReference type="GO" id="GO:0016987">
    <property type="term" value="F:sigma factor activity"/>
    <property type="evidence" value="ECO:0007669"/>
    <property type="project" value="UniProtKB-KW"/>
</dbReference>
<protein>
    <submittedName>
        <fullName evidence="8">RNA polymerase sigma factor</fullName>
    </submittedName>
</protein>
<dbReference type="NCBIfam" id="TIGR02937">
    <property type="entry name" value="sigma70-ECF"/>
    <property type="match status" value="1"/>
</dbReference>
<feature type="domain" description="RNA polymerase sigma-70 region 2" evidence="6">
    <location>
        <begin position="23"/>
        <end position="87"/>
    </location>
</feature>
<evidence type="ECO:0000313" key="9">
    <source>
        <dbReference type="Proteomes" id="UP000648239"/>
    </source>
</evidence>
<dbReference type="InterPro" id="IPR039425">
    <property type="entry name" value="RNA_pol_sigma-70-like"/>
</dbReference>
<dbReference type="SUPFAM" id="SSF88946">
    <property type="entry name" value="Sigma2 domain of RNA polymerase sigma factors"/>
    <property type="match status" value="1"/>
</dbReference>
<sequence length="194" mass="21652">MGEAELIKAAAAGDTDAFERLVDLKRRLVLRAAFRILGNLDDAHDVAQTVFLTLWRSLDRYDHTRRFDTWLYKVTVNAAIDMSRKAGPRGVLQPLTDASRDRLFVTGPDAEGQLNRAELQKVFLRLSAALPERQRAAFVLRELQGLSTAQVAEALDVTESTVRNHLLQARRVLREGIRREYPGLVPSGDSGEGS</sequence>
<organism evidence="8 9">
    <name type="scientific">Candidatus Polarisedimenticola svalbardensis</name>
    <dbReference type="NCBI Taxonomy" id="2886004"/>
    <lineage>
        <taxon>Bacteria</taxon>
        <taxon>Pseudomonadati</taxon>
        <taxon>Acidobacteriota</taxon>
        <taxon>Candidatus Polarisedimenticolia</taxon>
        <taxon>Candidatus Polarisedimenticolales</taxon>
        <taxon>Candidatus Polarisedimenticolaceae</taxon>
        <taxon>Candidatus Polarisedimenticola</taxon>
    </lineage>
</organism>
<evidence type="ECO:0000256" key="3">
    <source>
        <dbReference type="ARBA" id="ARBA00023082"/>
    </source>
</evidence>
<dbReference type="SUPFAM" id="SSF88659">
    <property type="entry name" value="Sigma3 and sigma4 domains of RNA polymerase sigma factors"/>
    <property type="match status" value="1"/>
</dbReference>
<dbReference type="PANTHER" id="PTHR43133">
    <property type="entry name" value="RNA POLYMERASE ECF-TYPE SIGMA FACTO"/>
    <property type="match status" value="1"/>
</dbReference>
<dbReference type="InterPro" id="IPR014284">
    <property type="entry name" value="RNA_pol_sigma-70_dom"/>
</dbReference>
<dbReference type="InterPro" id="IPR036388">
    <property type="entry name" value="WH-like_DNA-bd_sf"/>
</dbReference>
<keyword evidence="3" id="KW-0731">Sigma factor</keyword>
<comment type="caution">
    <text evidence="8">The sequence shown here is derived from an EMBL/GenBank/DDBJ whole genome shotgun (WGS) entry which is preliminary data.</text>
</comment>
<dbReference type="PANTHER" id="PTHR43133:SF8">
    <property type="entry name" value="RNA POLYMERASE SIGMA FACTOR HI_1459-RELATED"/>
    <property type="match status" value="1"/>
</dbReference>
<dbReference type="Gene3D" id="1.10.10.10">
    <property type="entry name" value="Winged helix-like DNA-binding domain superfamily/Winged helix DNA-binding domain"/>
    <property type="match status" value="1"/>
</dbReference>
<accession>A0A8J7C211</accession>
<comment type="similarity">
    <text evidence="1">Belongs to the sigma-70 factor family. ECF subfamily.</text>
</comment>
<gene>
    <name evidence="8" type="ORF">IFK94_00755</name>
</gene>